<feature type="domain" description="HD Cas3-type" evidence="9">
    <location>
        <begin position="102"/>
        <end position="307"/>
    </location>
</feature>
<dbReference type="InterPro" id="IPR006483">
    <property type="entry name" value="CRISPR-assoc_Cas3_HD"/>
</dbReference>
<evidence type="ECO:0000256" key="4">
    <source>
        <dbReference type="ARBA" id="ARBA00022741"/>
    </source>
</evidence>
<proteinExistence type="inferred from homology"/>
<dbReference type="InterPro" id="IPR054712">
    <property type="entry name" value="Cas3-like_dom"/>
</dbReference>
<comment type="similarity">
    <text evidence="1">In the N-terminal section; belongs to the CRISPR-associated nuclease Cas3-HD family.</text>
</comment>
<dbReference type="SUPFAM" id="SSF52540">
    <property type="entry name" value="P-loop containing nucleoside triphosphate hydrolases"/>
    <property type="match status" value="1"/>
</dbReference>
<dbReference type="GO" id="GO:0004386">
    <property type="term" value="F:helicase activity"/>
    <property type="evidence" value="ECO:0007669"/>
    <property type="project" value="UniProtKB-KW"/>
</dbReference>
<accession>A0AAU7P0T8</accession>
<evidence type="ECO:0000313" key="10">
    <source>
        <dbReference type="EMBL" id="XBS22466.1"/>
    </source>
</evidence>
<name>A0AAU7P0T8_9GAMM</name>
<dbReference type="GO" id="GO:0046872">
    <property type="term" value="F:metal ion binding"/>
    <property type="evidence" value="ECO:0007669"/>
    <property type="project" value="UniProtKB-KW"/>
</dbReference>
<dbReference type="GO" id="GO:0051607">
    <property type="term" value="P:defense response to virus"/>
    <property type="evidence" value="ECO:0007669"/>
    <property type="project" value="UniProtKB-KW"/>
</dbReference>
<keyword evidence="7" id="KW-0067">ATP-binding</keyword>
<dbReference type="InterPro" id="IPR038257">
    <property type="entry name" value="CRISPR-assoc_Cas3_HD_sf"/>
</dbReference>
<dbReference type="GO" id="GO:0016787">
    <property type="term" value="F:hydrolase activity"/>
    <property type="evidence" value="ECO:0007669"/>
    <property type="project" value="UniProtKB-KW"/>
</dbReference>
<dbReference type="Gene3D" id="1.10.3210.30">
    <property type="match status" value="1"/>
</dbReference>
<gene>
    <name evidence="10" type="primary">cas3f</name>
    <name evidence="10" type="ORF">Q9L42_010155</name>
</gene>
<reference evidence="10 11" key="1">
    <citation type="journal article" date="2024" name="Microbiology">
        <title>Methylomarinum rosea sp. nov., a novel halophilic methanotrophic bacterium from the hypersaline Lake Elton.</title>
        <authorList>
            <person name="Suleimanov R.Z."/>
            <person name="Oshkin I.Y."/>
            <person name="Danilova O.V."/>
            <person name="Suzina N.E."/>
            <person name="Dedysh S.N."/>
        </authorList>
    </citation>
    <scope>NUCLEOTIDE SEQUENCE [LARGE SCALE GENOMIC DNA]</scope>
    <source>
        <strain evidence="10 11">Ch1-1</strain>
    </source>
</reference>
<evidence type="ECO:0000313" key="11">
    <source>
        <dbReference type="Proteomes" id="UP001225378"/>
    </source>
</evidence>
<keyword evidence="4" id="KW-0547">Nucleotide-binding</keyword>
<dbReference type="RefSeq" id="WP_305908551.1">
    <property type="nucleotide sequence ID" value="NZ_CP157743.1"/>
</dbReference>
<evidence type="ECO:0000256" key="2">
    <source>
        <dbReference type="ARBA" id="ARBA00009046"/>
    </source>
</evidence>
<dbReference type="PROSITE" id="PS51643">
    <property type="entry name" value="HD_CAS3"/>
    <property type="match status" value="1"/>
</dbReference>
<dbReference type="AlphaFoldDB" id="A0AAU7P0T8"/>
<organism evidence="10 11">
    <name type="scientific">Methylomarinum roseum</name>
    <dbReference type="NCBI Taxonomy" id="3067653"/>
    <lineage>
        <taxon>Bacteria</taxon>
        <taxon>Pseudomonadati</taxon>
        <taxon>Pseudomonadota</taxon>
        <taxon>Gammaproteobacteria</taxon>
        <taxon>Methylococcales</taxon>
        <taxon>Methylococcaceae</taxon>
        <taxon>Methylomarinum</taxon>
    </lineage>
</organism>
<comment type="similarity">
    <text evidence="2">In the central section; belongs to the CRISPR-associated helicase Cas3 family.</text>
</comment>
<dbReference type="InterPro" id="IPR027417">
    <property type="entry name" value="P-loop_NTPase"/>
</dbReference>
<dbReference type="Proteomes" id="UP001225378">
    <property type="component" value="Chromosome"/>
</dbReference>
<evidence type="ECO:0000259" key="9">
    <source>
        <dbReference type="PROSITE" id="PS51643"/>
    </source>
</evidence>
<evidence type="ECO:0000256" key="7">
    <source>
        <dbReference type="ARBA" id="ARBA00022840"/>
    </source>
</evidence>
<dbReference type="NCBIfam" id="TIGR02562">
    <property type="entry name" value="cas3_yersinia"/>
    <property type="match status" value="1"/>
</dbReference>
<dbReference type="KEGG" id="mech:Q9L42_010155"/>
<dbReference type="Pfam" id="PF22590">
    <property type="entry name" value="Cas3-like_C_2"/>
    <property type="match status" value="1"/>
</dbReference>
<sequence>MMVTFVSECEKKALGRTRRVLDAFANRIGSRTWQTVITEEGLQAVKKLLRKSATKNTAEACHWIRSRSRSELVWVVGNRSKFNQEGIVPVNSTQKTIWQSDMSADWHALPLIKSLTALAALFHDWGKASEYFQDKLASNKKTGDPLRHEWISTLFLNAYVNEESDQSWLTRLAEGKIEIEDLKKLVCDKHNQSKEKNKPLHKLPTAASVLAWLIVSHHRLPVNDINVRSSSKPHQFKDLFKVIDQKWGYENIYNEDEYKSNLSRCFDYPKGLPSQSDKWRQYAQRNAKKLRELLPLLEQAIADGSWRVIMHHARLALMLGDHYYSSQEKDKNWKSNLDLYANTDKSHQLKQQLDEHLVRVAKQAVRNVHLLPAFEGQHQELQRAFDIKPLKQKSPIAYRWQDIAVTKISDWREQHKAKLNSHHFGFFAVNMASTGQGKTFANAKIMRALSIDAESLRYILALGLRTLTLQTGDEYRKRIKLEDDELAVLIGSRAVLELHELNQSQKEDVGIETGSESEESLLDNEIDFSSSIPDDQLATVLTTLKSRQFLYAPVLVCTIDHLMAATETKRGGRYILPVLRLMSSDLVIDEIDDFDGKDLIAIGRLIHLAGMLGRKVMISSATIPPDLAEGFFNAYQEGWSLFARHRNRSQIIGCAWIDEKTTHVESIDSQSCDQAIGRYRQQHQGFVAKRIKMLLTQAVKRKADIVPVVETDGQTQTDAFFYAIKTAIVEKHRQHCFIDEQTGKSISIGLVRMANINPCVLLTRFLLNVEWPESMDIRCMAYHSQQTLIMRNEQEKHLDQILKRHPGNEALCHHPVIRQHLDSTKAKHLIFVLVATPVEEVGRDHDFDWAIVEPSSYRSIIQLAGRILRHRSLENALEHCNIGLLQYNLKGFLGQEKVVFRHPGYESDGNKLKTHDLTKLVNTAELAKRVDAQARISKSEQLQPESDLVDLEHSVIQQLLTHYTEFGPASLQGWLQSCWWLTAIPQQLVKFREGYPQVTLFLVDHEGEWKFAEKDKFGKPVVCEQIKHIHQQNELSATERQRLWLHRDYQELLEATGKPSAKEAALVYGEINIPDNEKAEFVYSEQFGITKSIKETIC</sequence>
<evidence type="ECO:0000256" key="6">
    <source>
        <dbReference type="ARBA" id="ARBA00022806"/>
    </source>
</evidence>
<evidence type="ECO:0000256" key="3">
    <source>
        <dbReference type="ARBA" id="ARBA00022723"/>
    </source>
</evidence>
<dbReference type="InterPro" id="IPR048823">
    <property type="entry name" value="Cas3_I-F_Cas2"/>
</dbReference>
<dbReference type="Pfam" id="PF21384">
    <property type="entry name" value="Cas3_I-F_Cas2"/>
    <property type="match status" value="1"/>
</dbReference>
<dbReference type="InterPro" id="IPR013395">
    <property type="entry name" value="CRISPR-assoc_Cas3_yers"/>
</dbReference>
<keyword evidence="11" id="KW-1185">Reference proteome</keyword>
<evidence type="ECO:0000256" key="5">
    <source>
        <dbReference type="ARBA" id="ARBA00022801"/>
    </source>
</evidence>
<evidence type="ECO:0000256" key="1">
    <source>
        <dbReference type="ARBA" id="ARBA00006847"/>
    </source>
</evidence>
<keyword evidence="5" id="KW-0378">Hydrolase</keyword>
<keyword evidence="8" id="KW-0051">Antiviral defense</keyword>
<dbReference type="EMBL" id="CP157743">
    <property type="protein sequence ID" value="XBS22466.1"/>
    <property type="molecule type" value="Genomic_DNA"/>
</dbReference>
<dbReference type="GO" id="GO:0005524">
    <property type="term" value="F:ATP binding"/>
    <property type="evidence" value="ECO:0007669"/>
    <property type="project" value="UniProtKB-KW"/>
</dbReference>
<evidence type="ECO:0000256" key="8">
    <source>
        <dbReference type="ARBA" id="ARBA00023118"/>
    </source>
</evidence>
<protein>
    <submittedName>
        <fullName evidence="10">Type I-F CRISPR-associated helicase Cas3f</fullName>
    </submittedName>
</protein>
<keyword evidence="3" id="KW-0479">Metal-binding</keyword>
<keyword evidence="6" id="KW-0347">Helicase</keyword>